<evidence type="ECO:0000256" key="2">
    <source>
        <dbReference type="ARBA" id="ARBA00004442"/>
    </source>
</evidence>
<name>A0AAE0CBH6_9CHLO</name>
<feature type="chain" id="PRO_5041929420" evidence="9">
    <location>
        <begin position="25"/>
        <end position="1583"/>
    </location>
</feature>
<evidence type="ECO:0000313" key="10">
    <source>
        <dbReference type="EMBL" id="KAK3251996.1"/>
    </source>
</evidence>
<evidence type="ECO:0000256" key="8">
    <source>
        <dbReference type="SAM" id="MobiDB-lite"/>
    </source>
</evidence>
<dbReference type="PANTHER" id="PTHR11319">
    <property type="entry name" value="G PROTEIN-COUPLED RECEPTOR-RELATED"/>
    <property type="match status" value="1"/>
</dbReference>
<dbReference type="PANTHER" id="PTHR11319:SF35">
    <property type="entry name" value="OUTER MEMBRANE PROTEIN PMPC-RELATED"/>
    <property type="match status" value="1"/>
</dbReference>
<evidence type="ECO:0000256" key="9">
    <source>
        <dbReference type="SAM" id="SignalP"/>
    </source>
</evidence>
<dbReference type="InterPro" id="IPR011050">
    <property type="entry name" value="Pectin_lyase_fold/virulence"/>
</dbReference>
<dbReference type="Pfam" id="PF02415">
    <property type="entry name" value="Chlam_PMP"/>
    <property type="match status" value="1"/>
</dbReference>
<keyword evidence="7" id="KW-0998">Cell outer membrane</keyword>
<dbReference type="GO" id="GO:0005576">
    <property type="term" value="C:extracellular region"/>
    <property type="evidence" value="ECO:0007669"/>
    <property type="project" value="UniProtKB-SubCell"/>
</dbReference>
<evidence type="ECO:0000256" key="4">
    <source>
        <dbReference type="ARBA" id="ARBA00022525"/>
    </source>
</evidence>
<dbReference type="Proteomes" id="UP001190700">
    <property type="component" value="Unassembled WGS sequence"/>
</dbReference>
<keyword evidence="5 9" id="KW-0732">Signal</keyword>
<comment type="subcellular location">
    <subcellularLocation>
        <location evidence="1">Cell envelope</location>
    </subcellularLocation>
    <subcellularLocation>
        <location evidence="2">Cell outer membrane</location>
    </subcellularLocation>
    <subcellularLocation>
        <location evidence="3">Secreted</location>
    </subcellularLocation>
</comment>
<dbReference type="EMBL" id="LGRX02025673">
    <property type="protein sequence ID" value="KAK3251996.1"/>
    <property type="molecule type" value="Genomic_DNA"/>
</dbReference>
<dbReference type="Gene3D" id="2.160.20.10">
    <property type="entry name" value="Single-stranded right-handed beta-helix, Pectin lyase-like"/>
    <property type="match status" value="1"/>
</dbReference>
<feature type="signal peptide" evidence="9">
    <location>
        <begin position="1"/>
        <end position="24"/>
    </location>
</feature>
<evidence type="ECO:0000313" key="11">
    <source>
        <dbReference type="Proteomes" id="UP001190700"/>
    </source>
</evidence>
<dbReference type="NCBIfam" id="TIGR01376">
    <property type="entry name" value="POMP_repeat"/>
    <property type="match status" value="1"/>
</dbReference>
<feature type="compositionally biased region" description="Low complexity" evidence="8">
    <location>
        <begin position="1214"/>
        <end position="1226"/>
    </location>
</feature>
<reference evidence="10 11" key="1">
    <citation type="journal article" date="2015" name="Genome Biol. Evol.">
        <title>Comparative Genomics of a Bacterivorous Green Alga Reveals Evolutionary Causalities and Consequences of Phago-Mixotrophic Mode of Nutrition.</title>
        <authorList>
            <person name="Burns J.A."/>
            <person name="Paasch A."/>
            <person name="Narechania A."/>
            <person name="Kim E."/>
        </authorList>
    </citation>
    <scope>NUCLEOTIDE SEQUENCE [LARGE SCALE GENOMIC DNA]</scope>
    <source>
        <strain evidence="10 11">PLY_AMNH</strain>
    </source>
</reference>
<evidence type="ECO:0000256" key="5">
    <source>
        <dbReference type="ARBA" id="ARBA00022729"/>
    </source>
</evidence>
<accession>A0AAE0CBH6</accession>
<dbReference type="SUPFAM" id="SSF51126">
    <property type="entry name" value="Pectin lyase-like"/>
    <property type="match status" value="2"/>
</dbReference>
<protein>
    <submittedName>
        <fullName evidence="10">Uncharacterized protein</fullName>
    </submittedName>
</protein>
<organism evidence="10 11">
    <name type="scientific">Cymbomonas tetramitiformis</name>
    <dbReference type="NCBI Taxonomy" id="36881"/>
    <lineage>
        <taxon>Eukaryota</taxon>
        <taxon>Viridiplantae</taxon>
        <taxon>Chlorophyta</taxon>
        <taxon>Pyramimonadophyceae</taxon>
        <taxon>Pyramimonadales</taxon>
        <taxon>Pyramimonadaceae</taxon>
        <taxon>Cymbomonas</taxon>
    </lineage>
</organism>
<dbReference type="InterPro" id="IPR003368">
    <property type="entry name" value="POMP_repeat"/>
</dbReference>
<comment type="caution">
    <text evidence="10">The sequence shown here is derived from an EMBL/GenBank/DDBJ whole genome shotgun (WGS) entry which is preliminary data.</text>
</comment>
<feature type="region of interest" description="Disordered" evidence="8">
    <location>
        <begin position="1296"/>
        <end position="1347"/>
    </location>
</feature>
<sequence>MKVARRLLAVFMSLQLGYFSVTKSIGTELRSDEVGGQVPRPSARDHSPLGSRSARYWNHAGLEDSYDSRSDSSEVRFVGRTLAETDQTASSSLFMLKINAINISKPFDYIPGLSGTCDRLQAQNSDLEQGASWRFNGTFLSLSATFLLPGEFRVDALFVETGEGGPQTFQGVLRNDKIATLEGNIATLTYFSGNPTELIPPCSGHGTCYFGGLSDAAYSRCVCDEDFVVSSGDSSECVTFRPRYVHAGKEATSNSGSRSEPYANLTYALQMSMPNAVREPDDFEVLSLLPGTYIPSTNPMIYLPQESSIFSITSTNGSAVTILDCEYKIQGLVVGKDILQVSGLTIRRCVAFCKTFAVAHGVPRAEQLPRHPLFSFVDFGWNNEALGAALLARQGIQLDLLNVTMENNRAGYQGGAIAVQLNNAEHRDSTTVLSIKSSVFRGNTAGCGGGAVAVLDSNPSVYLEETIFTDNRAEYAGALFFHSGVATVTARKSRFERNQAAAGGAIKAHFDGAFTVVDSLFDSNEALRGGRITSYCRAGSDSLLHEGDGGALDIHGATVSLIDAVFSNCAAVRGGGLTALDLPRSTEAPSAQITLLTVLFTNNTASQYGGAFFTANIPLLVQSSALFHNSAGAGGGIVGSGSKIVLMDSTLLGNRAHGEGGGILLKDGCRVQLCSSVLIYNYANHQGGALHCSDDGFVLTEDSSYVSNAVGEHGSGGAMSLAHFCTLSVVAVTMVQNVAGVRGGALTVLPHSTASIDVYSVKLIDNQALFGGGAMAFVDLKRLDISLTDVSFSRNTCQKGGGGALLADSPVLCNNCKTTSNSAKYADNFMTTDIRLEPMSPPYNNSRVVYAVSGEVIPTLLVQLVDSYLNNIAPISYTEVLVLESDASQISGNRARMFDGHARFANVTLKAPPGSSLQLSLSCEYLSRALNFTVLLRECYEGEGLSEDLLVCESCAAQNGFSISPQQPCVRCAADEVVNEKECTPKFSVGSYFDNCAGCPSANSLWAAVCIASFFLLVLTFAAVRSTRTSDFRAKRKEQVKDHEEQLFAFEDRQTSILESNSLLYEKEIRKMFSAATFHLQKHMDSKRKPSDDSMTTLNSVLQLLSDGQIFCKNQQLCERVLLKKYVPHPRVVNLREVFTSEFKHRNLHWHLDDNFPEHIQVDYTLFFSMLYVAIVHAAHRYENAPHLRCRVSDGRTLTASLSHGRAKKKKPKTSSGKPSSQTSTQTPWFPNLSFCCEDMGLEHCRHMADMLRGEVDLSFDDQGVHLSLQIACEVVFPSGSNGDFCLLGSSEVIYGLDDPEPESESELESEPESEPEPEPELPPPGCDLQPKADGFEGMSGGSRVEADLCPSTSLEIRCYENTDPTLPLSTVVEELEDGPQTASFLWFDESNGEADGADGPVFRLGNWNSESREERSRSSTISSSLETYTINPDPLPAGLRYAVAGESLRTICTLKDVVMTSLKGSANSIFCCEDRRDILGFVDKVLSTTPPVDICIIDQHLNDVENPGGPPIISGTAIIHDLQVSGFTGMAIIRGTIDSEYEFQAMNEVGVSGILMKTACNAEVVDRITEWWHRHCTSTSDT</sequence>
<dbReference type="InterPro" id="IPR012334">
    <property type="entry name" value="Pectin_lyas_fold"/>
</dbReference>
<evidence type="ECO:0000256" key="7">
    <source>
        <dbReference type="ARBA" id="ARBA00023237"/>
    </source>
</evidence>
<proteinExistence type="predicted"/>
<gene>
    <name evidence="10" type="ORF">CYMTET_38687</name>
</gene>
<keyword evidence="11" id="KW-1185">Reference proteome</keyword>
<feature type="region of interest" description="Disordered" evidence="8">
    <location>
        <begin position="1201"/>
        <end position="1226"/>
    </location>
</feature>
<feature type="region of interest" description="Disordered" evidence="8">
    <location>
        <begin position="32"/>
        <end position="52"/>
    </location>
</feature>
<evidence type="ECO:0000256" key="6">
    <source>
        <dbReference type="ARBA" id="ARBA00023136"/>
    </source>
</evidence>
<evidence type="ECO:0000256" key="1">
    <source>
        <dbReference type="ARBA" id="ARBA00004196"/>
    </source>
</evidence>
<keyword evidence="4" id="KW-0964">Secreted</keyword>
<feature type="compositionally biased region" description="Acidic residues" evidence="8">
    <location>
        <begin position="1298"/>
        <end position="1320"/>
    </location>
</feature>
<keyword evidence="6" id="KW-0472">Membrane</keyword>
<evidence type="ECO:0000256" key="3">
    <source>
        <dbReference type="ARBA" id="ARBA00004613"/>
    </source>
</evidence>